<dbReference type="Pfam" id="PF13468">
    <property type="entry name" value="Glyoxalase_3"/>
    <property type="match status" value="1"/>
</dbReference>
<feature type="domain" description="Glyoxalase-like" evidence="1">
    <location>
        <begin position="4"/>
        <end position="171"/>
    </location>
</feature>
<gene>
    <name evidence="2" type="ORF">EDD52_103122</name>
</gene>
<dbReference type="Proteomes" id="UP000295696">
    <property type="component" value="Unassembled WGS sequence"/>
</dbReference>
<proteinExistence type="predicted"/>
<evidence type="ECO:0000313" key="3">
    <source>
        <dbReference type="Proteomes" id="UP000295696"/>
    </source>
</evidence>
<keyword evidence="3" id="KW-1185">Reference proteome</keyword>
<dbReference type="AlphaFoldDB" id="A0A4R3JK70"/>
<dbReference type="InterPro" id="IPR029068">
    <property type="entry name" value="Glyas_Bleomycin-R_OHBP_Dase"/>
</dbReference>
<name>A0A4R3JK70_9RHOB</name>
<evidence type="ECO:0000259" key="1">
    <source>
        <dbReference type="Pfam" id="PF13468"/>
    </source>
</evidence>
<dbReference type="EMBL" id="SLZU01000003">
    <property type="protein sequence ID" value="TCS65706.1"/>
    <property type="molecule type" value="Genomic_DNA"/>
</dbReference>
<evidence type="ECO:0000313" key="2">
    <source>
        <dbReference type="EMBL" id="TCS65706.1"/>
    </source>
</evidence>
<comment type="caution">
    <text evidence="2">The sequence shown here is derived from an EMBL/GenBank/DDBJ whole genome shotgun (WGS) entry which is preliminary data.</text>
</comment>
<organism evidence="2 3">
    <name type="scientific">Primorskyibacter sedentarius</name>
    <dbReference type="NCBI Taxonomy" id="745311"/>
    <lineage>
        <taxon>Bacteria</taxon>
        <taxon>Pseudomonadati</taxon>
        <taxon>Pseudomonadota</taxon>
        <taxon>Alphaproteobacteria</taxon>
        <taxon>Rhodobacterales</taxon>
        <taxon>Roseobacteraceae</taxon>
        <taxon>Primorskyibacter</taxon>
    </lineage>
</organism>
<protein>
    <submittedName>
        <fullName evidence="2">Glyoxalase-like protein</fullName>
    </submittedName>
</protein>
<sequence length="201" mass="21735">MLSLDHLAVSGSTLALAVSHLESSLGVASIPGGHHQVFGTHNRLIGMADGLYLEAIAIDPVAPPPLRPRWFGLDIFKGQARLTNWICRVPDLDAALERWPEAGEAVDLERGDLRWRMAVPRSGQLPFDEMFPALIEWQVPVTPGESLPGSGCTLEQLVVTHPEAETLRDLLEISDERIVFDTGASCLSAQIATAGGIRTLT</sequence>
<accession>A0A4R3JK70</accession>
<dbReference type="Gene3D" id="3.10.180.10">
    <property type="entry name" value="2,3-Dihydroxybiphenyl 1,2-Dioxygenase, domain 1"/>
    <property type="match status" value="1"/>
</dbReference>
<reference evidence="2 3" key="1">
    <citation type="submission" date="2019-03" db="EMBL/GenBank/DDBJ databases">
        <title>Genomic Encyclopedia of Type Strains, Phase IV (KMG-IV): sequencing the most valuable type-strain genomes for metagenomic binning, comparative biology and taxonomic classification.</title>
        <authorList>
            <person name="Goeker M."/>
        </authorList>
    </citation>
    <scope>NUCLEOTIDE SEQUENCE [LARGE SCALE GENOMIC DNA]</scope>
    <source>
        <strain evidence="2 3">DSM 104836</strain>
    </source>
</reference>
<dbReference type="InterPro" id="IPR025870">
    <property type="entry name" value="Glyoxalase-like_dom"/>
</dbReference>